<dbReference type="AlphaFoldDB" id="A0A0F9U1T2"/>
<name>A0A0F9U1T2_9ZZZZ</name>
<sequence>MILASALVADLQFLVDDENSDRYDFTNDYMPAINSAVRYIMLAFDNAFERGTLSPTVFGELLFGEKITPTAITGLDASKLVVTVTTMWRLVGIDPAPIFETADYIGPAKSFATYLPFNMAGNPEEDPFEAGSTQPADLAQYSYTSMNIVDPSGTPVRHFILRPGVTEDCAVVYLKQPTKVVATGTSFEFPYVLYQPVLMKAYQYMMIQAGKQSLQNMQLTDKDVQELIGLFR</sequence>
<gene>
    <name evidence="1" type="ORF">LCGC14_0278420</name>
</gene>
<reference evidence="1" key="1">
    <citation type="journal article" date="2015" name="Nature">
        <title>Complex archaea that bridge the gap between prokaryotes and eukaryotes.</title>
        <authorList>
            <person name="Spang A."/>
            <person name="Saw J.H."/>
            <person name="Jorgensen S.L."/>
            <person name="Zaremba-Niedzwiedzka K."/>
            <person name="Martijn J."/>
            <person name="Lind A.E."/>
            <person name="van Eijk R."/>
            <person name="Schleper C."/>
            <person name="Guy L."/>
            <person name="Ettema T.J."/>
        </authorList>
    </citation>
    <scope>NUCLEOTIDE SEQUENCE</scope>
</reference>
<comment type="caution">
    <text evidence="1">The sequence shown here is derived from an EMBL/GenBank/DDBJ whole genome shotgun (WGS) entry which is preliminary data.</text>
</comment>
<evidence type="ECO:0000313" key="1">
    <source>
        <dbReference type="EMBL" id="KKN85519.1"/>
    </source>
</evidence>
<protein>
    <submittedName>
        <fullName evidence="1">Uncharacterized protein</fullName>
    </submittedName>
</protein>
<dbReference type="EMBL" id="LAZR01000158">
    <property type="protein sequence ID" value="KKN85519.1"/>
    <property type="molecule type" value="Genomic_DNA"/>
</dbReference>
<organism evidence="1">
    <name type="scientific">marine sediment metagenome</name>
    <dbReference type="NCBI Taxonomy" id="412755"/>
    <lineage>
        <taxon>unclassified sequences</taxon>
        <taxon>metagenomes</taxon>
        <taxon>ecological metagenomes</taxon>
    </lineage>
</organism>
<proteinExistence type="predicted"/>
<accession>A0A0F9U1T2</accession>